<reference evidence="4" key="1">
    <citation type="submission" date="2019-06" db="EMBL/GenBank/DDBJ databases">
        <authorList>
            <consortium name="Wellcome Sanger Institute Data Sharing"/>
        </authorList>
    </citation>
    <scope>NUCLEOTIDE SEQUENCE [LARGE SCALE GENOMIC DNA]</scope>
</reference>
<evidence type="ECO:0000256" key="2">
    <source>
        <dbReference type="SAM" id="Phobius"/>
    </source>
</evidence>
<dbReference type="AlphaFoldDB" id="A0A672Z742"/>
<dbReference type="InterPro" id="IPR020008">
    <property type="entry name" value="GlyGly_CTERM"/>
</dbReference>
<organism evidence="4 5">
    <name type="scientific">Sphaeramia orbicularis</name>
    <name type="common">orbiculate cardinalfish</name>
    <dbReference type="NCBI Taxonomy" id="375764"/>
    <lineage>
        <taxon>Eukaryota</taxon>
        <taxon>Metazoa</taxon>
        <taxon>Chordata</taxon>
        <taxon>Craniata</taxon>
        <taxon>Vertebrata</taxon>
        <taxon>Euteleostomi</taxon>
        <taxon>Actinopterygii</taxon>
        <taxon>Neopterygii</taxon>
        <taxon>Teleostei</taxon>
        <taxon>Neoteleostei</taxon>
        <taxon>Acanthomorphata</taxon>
        <taxon>Gobiaria</taxon>
        <taxon>Kurtiformes</taxon>
        <taxon>Apogonoidei</taxon>
        <taxon>Apogonidae</taxon>
        <taxon>Apogoninae</taxon>
        <taxon>Sphaeramia</taxon>
    </lineage>
</organism>
<evidence type="ECO:0000256" key="3">
    <source>
        <dbReference type="SAM" id="SignalP"/>
    </source>
</evidence>
<feature type="region of interest" description="Disordered" evidence="1">
    <location>
        <begin position="33"/>
        <end position="72"/>
    </location>
</feature>
<dbReference type="SUPFAM" id="SSF49265">
    <property type="entry name" value="Fibronectin type III"/>
    <property type="match status" value="1"/>
</dbReference>
<evidence type="ECO:0000313" key="4">
    <source>
        <dbReference type="Ensembl" id="ENSSORP00005012640.1"/>
    </source>
</evidence>
<dbReference type="Proteomes" id="UP000472271">
    <property type="component" value="Chromosome 14"/>
</dbReference>
<feature type="compositionally biased region" description="Low complexity" evidence="1">
    <location>
        <begin position="44"/>
        <end position="55"/>
    </location>
</feature>
<keyword evidence="2" id="KW-0472">Membrane</keyword>
<protein>
    <submittedName>
        <fullName evidence="4">Leucine-rich repeat neuronal protein 4-like</fullName>
    </submittedName>
</protein>
<evidence type="ECO:0000313" key="5">
    <source>
        <dbReference type="Proteomes" id="UP000472271"/>
    </source>
</evidence>
<proteinExistence type="predicted"/>
<keyword evidence="5" id="KW-1185">Reference proteome</keyword>
<keyword evidence="2" id="KW-1133">Transmembrane helix</keyword>
<dbReference type="OrthoDB" id="676979at2759"/>
<dbReference type="InParanoid" id="A0A672Z742"/>
<feature type="transmembrane region" description="Helical" evidence="2">
    <location>
        <begin position="199"/>
        <end position="224"/>
    </location>
</feature>
<dbReference type="Ensembl" id="ENSSORT00005013037.1">
    <property type="protein sequence ID" value="ENSSORP00005012640.1"/>
    <property type="gene ID" value="ENSSORG00005006614.1"/>
</dbReference>
<gene>
    <name evidence="4" type="primary">LOC115433612</name>
</gene>
<dbReference type="InterPro" id="IPR036116">
    <property type="entry name" value="FN3_sf"/>
</dbReference>
<dbReference type="NCBIfam" id="TIGR03501">
    <property type="entry name" value="GlyGly_CTERM"/>
    <property type="match status" value="1"/>
</dbReference>
<reference evidence="4" key="3">
    <citation type="submission" date="2025-09" db="UniProtKB">
        <authorList>
            <consortium name="Ensembl"/>
        </authorList>
    </citation>
    <scope>IDENTIFICATION</scope>
</reference>
<reference evidence="4" key="2">
    <citation type="submission" date="2025-08" db="UniProtKB">
        <authorList>
            <consortium name="Ensembl"/>
        </authorList>
    </citation>
    <scope>IDENTIFICATION</scope>
</reference>
<accession>A0A672Z742</accession>
<dbReference type="RefSeq" id="XP_030010959.1">
    <property type="nucleotide sequence ID" value="XM_030155099.1"/>
</dbReference>
<name>A0A672Z742_9TELE</name>
<feature type="chain" id="PRO_5025631724" evidence="3">
    <location>
        <begin position="22"/>
        <end position="245"/>
    </location>
</feature>
<evidence type="ECO:0000256" key="1">
    <source>
        <dbReference type="SAM" id="MobiDB-lite"/>
    </source>
</evidence>
<keyword evidence="3" id="KW-0732">Signal</keyword>
<feature type="signal peptide" evidence="3">
    <location>
        <begin position="1"/>
        <end position="21"/>
    </location>
</feature>
<keyword evidence="2" id="KW-0812">Transmembrane</keyword>
<dbReference type="GeneID" id="115433612"/>
<sequence>MAASWDHSFPLLIISLALIRGFTLLPTTSYAAGTIPTRPERSPDSSSDSFVVDPSDYGENETTVTPFSPDEGTTHEGPLQLCDYNLCLENQRPCAELKAATGCLCPGFTPHDQIPQVPTLRSVSWSGSEVVVWWCAPTSNITGFIVTVGGQEKQRFGLERRSGGVGNVDHITEVCVIAVNEVGESESACSMYQPRDSSLPLIAGLIGGALGFLLLLLLMVILLWRHKRQRKQETSISMHDTAATQ</sequence>